<reference evidence="1" key="1">
    <citation type="submission" date="2020-09" db="EMBL/GenBank/DDBJ databases">
        <title>Genome-Enabled Discovery of Anthraquinone Biosynthesis in Senna tora.</title>
        <authorList>
            <person name="Kang S.-H."/>
            <person name="Pandey R.P."/>
            <person name="Lee C.-M."/>
            <person name="Sim J.-S."/>
            <person name="Jeong J.-T."/>
            <person name="Choi B.-S."/>
            <person name="Jung M."/>
            <person name="Ginzburg D."/>
            <person name="Zhao K."/>
            <person name="Won S.Y."/>
            <person name="Oh T.-J."/>
            <person name="Yu Y."/>
            <person name="Kim N.-H."/>
            <person name="Lee O.R."/>
            <person name="Lee T.-H."/>
            <person name="Bashyal P."/>
            <person name="Kim T.-S."/>
            <person name="Lee W.-H."/>
            <person name="Kawkins C."/>
            <person name="Kim C.-K."/>
            <person name="Kim J.S."/>
            <person name="Ahn B.O."/>
            <person name="Rhee S.Y."/>
            <person name="Sohng J.K."/>
        </authorList>
    </citation>
    <scope>NUCLEOTIDE SEQUENCE</scope>
    <source>
        <tissue evidence="1">Leaf</tissue>
    </source>
</reference>
<organism evidence="1 2">
    <name type="scientific">Senna tora</name>
    <dbReference type="NCBI Taxonomy" id="362788"/>
    <lineage>
        <taxon>Eukaryota</taxon>
        <taxon>Viridiplantae</taxon>
        <taxon>Streptophyta</taxon>
        <taxon>Embryophyta</taxon>
        <taxon>Tracheophyta</taxon>
        <taxon>Spermatophyta</taxon>
        <taxon>Magnoliopsida</taxon>
        <taxon>eudicotyledons</taxon>
        <taxon>Gunneridae</taxon>
        <taxon>Pentapetalae</taxon>
        <taxon>rosids</taxon>
        <taxon>fabids</taxon>
        <taxon>Fabales</taxon>
        <taxon>Fabaceae</taxon>
        <taxon>Caesalpinioideae</taxon>
        <taxon>Cassia clade</taxon>
        <taxon>Senna</taxon>
    </lineage>
</organism>
<dbReference type="OrthoDB" id="1425436at2759"/>
<name>A0A834STQ8_9FABA</name>
<comment type="caution">
    <text evidence="1">The sequence shown here is derived from an EMBL/GenBank/DDBJ whole genome shotgun (WGS) entry which is preliminary data.</text>
</comment>
<dbReference type="EMBL" id="JAAIUW010000012">
    <property type="protein sequence ID" value="KAF7807512.1"/>
    <property type="molecule type" value="Genomic_DNA"/>
</dbReference>
<accession>A0A834STQ8</accession>
<evidence type="ECO:0000313" key="1">
    <source>
        <dbReference type="EMBL" id="KAF7807512.1"/>
    </source>
</evidence>
<dbReference type="Proteomes" id="UP000634136">
    <property type="component" value="Unassembled WGS sequence"/>
</dbReference>
<sequence>MERVMNQKLTEKERVEAHSEISIMEIRMPKLRTPAPLGHYNGTTNPVAHLNSIKASMMYAGVSDEVMCRTFPSTLKGDAQLWFTVGSDTKEDPPTIENHATRSSNVMATKIVDVGDEESVQQPSPDGELEDITLKYGEPPKTTRLGVSLNPQLKQGIKITYEPRRAIKSQAVADFVAEIAMPQEEPPQLTQWIVFVGLG</sequence>
<protein>
    <submittedName>
        <fullName evidence="1">tRNA(Ile)-lysidine synthase</fullName>
    </submittedName>
</protein>
<keyword evidence="2" id="KW-1185">Reference proteome</keyword>
<proteinExistence type="predicted"/>
<evidence type="ECO:0000313" key="2">
    <source>
        <dbReference type="Proteomes" id="UP000634136"/>
    </source>
</evidence>
<gene>
    <name evidence="1" type="ORF">G2W53_039673</name>
</gene>
<dbReference type="AlphaFoldDB" id="A0A834STQ8"/>